<comment type="caution">
    <text evidence="1">The sequence shown here is derived from an EMBL/GenBank/DDBJ whole genome shotgun (WGS) entry which is preliminary data.</text>
</comment>
<gene>
    <name evidence="1" type="ORF">J437_LFUL019349</name>
</gene>
<reference evidence="1" key="1">
    <citation type="submission" date="2013-04" db="EMBL/GenBank/DDBJ databases">
        <authorList>
            <person name="Qu J."/>
            <person name="Murali S.C."/>
            <person name="Bandaranaike D."/>
            <person name="Bellair M."/>
            <person name="Blankenburg K."/>
            <person name="Chao H."/>
            <person name="Dinh H."/>
            <person name="Doddapaneni H."/>
            <person name="Downs B."/>
            <person name="Dugan-Rocha S."/>
            <person name="Elkadiri S."/>
            <person name="Gnanaolivu R.D."/>
            <person name="Hernandez B."/>
            <person name="Javaid M."/>
            <person name="Jayaseelan J.C."/>
            <person name="Lee S."/>
            <person name="Li M."/>
            <person name="Ming W."/>
            <person name="Munidasa M."/>
            <person name="Muniz J."/>
            <person name="Nguyen L."/>
            <person name="Ongeri F."/>
            <person name="Osuji N."/>
            <person name="Pu L.-L."/>
            <person name="Puazo M."/>
            <person name="Qu C."/>
            <person name="Quiroz J."/>
            <person name="Raj R."/>
            <person name="Weissenberger G."/>
            <person name="Xin Y."/>
            <person name="Zou X."/>
            <person name="Han Y."/>
            <person name="Richards S."/>
            <person name="Worley K."/>
            <person name="Muzny D."/>
            <person name="Gibbs R."/>
        </authorList>
    </citation>
    <scope>NUCLEOTIDE SEQUENCE</scope>
    <source>
        <strain evidence="1">Sampled in the wild</strain>
    </source>
</reference>
<dbReference type="EMBL" id="KZ309790">
    <property type="protein sequence ID" value="KAG8239651.1"/>
    <property type="molecule type" value="Genomic_DNA"/>
</dbReference>
<dbReference type="Proteomes" id="UP000792457">
    <property type="component" value="Unassembled WGS sequence"/>
</dbReference>
<sequence length="132" mass="15776">MKNILHSESVSDYEKWNMFREILLKYLNIVDEENKNSDEILNFVPQTFRRKARLLYEKILRSGKIVWDERGVISIDGRFIPRSNITDLINDVVRPRKNTNPNGWKAFYNALREINIPQEYIGNQKRWNSFAT</sequence>
<name>A0A8K0KTR5_LADFU</name>
<protein>
    <submittedName>
        <fullName evidence="1">Uncharacterized protein</fullName>
    </submittedName>
</protein>
<accession>A0A8K0KTR5</accession>
<proteinExistence type="predicted"/>
<keyword evidence="2" id="KW-1185">Reference proteome</keyword>
<reference evidence="1" key="2">
    <citation type="submission" date="2017-10" db="EMBL/GenBank/DDBJ databases">
        <title>Ladona fulva Genome sequencing and assembly.</title>
        <authorList>
            <person name="Murali S."/>
            <person name="Richards S."/>
            <person name="Bandaranaike D."/>
            <person name="Bellair M."/>
            <person name="Blankenburg K."/>
            <person name="Chao H."/>
            <person name="Dinh H."/>
            <person name="Doddapaneni H."/>
            <person name="Dugan-Rocha S."/>
            <person name="Elkadiri S."/>
            <person name="Gnanaolivu R."/>
            <person name="Hernandez B."/>
            <person name="Skinner E."/>
            <person name="Javaid M."/>
            <person name="Lee S."/>
            <person name="Li M."/>
            <person name="Ming W."/>
            <person name="Munidasa M."/>
            <person name="Muniz J."/>
            <person name="Nguyen L."/>
            <person name="Hughes D."/>
            <person name="Osuji N."/>
            <person name="Pu L.-L."/>
            <person name="Puazo M."/>
            <person name="Qu C."/>
            <person name="Quiroz J."/>
            <person name="Raj R."/>
            <person name="Weissenberger G."/>
            <person name="Xin Y."/>
            <person name="Zou X."/>
            <person name="Han Y."/>
            <person name="Worley K."/>
            <person name="Muzny D."/>
            <person name="Gibbs R."/>
        </authorList>
    </citation>
    <scope>NUCLEOTIDE SEQUENCE</scope>
    <source>
        <strain evidence="1">Sampled in the wild</strain>
    </source>
</reference>
<evidence type="ECO:0000313" key="1">
    <source>
        <dbReference type="EMBL" id="KAG8239651.1"/>
    </source>
</evidence>
<organism evidence="1 2">
    <name type="scientific">Ladona fulva</name>
    <name type="common">Scarce chaser dragonfly</name>
    <name type="synonym">Libellula fulva</name>
    <dbReference type="NCBI Taxonomy" id="123851"/>
    <lineage>
        <taxon>Eukaryota</taxon>
        <taxon>Metazoa</taxon>
        <taxon>Ecdysozoa</taxon>
        <taxon>Arthropoda</taxon>
        <taxon>Hexapoda</taxon>
        <taxon>Insecta</taxon>
        <taxon>Pterygota</taxon>
        <taxon>Palaeoptera</taxon>
        <taxon>Odonata</taxon>
        <taxon>Epiprocta</taxon>
        <taxon>Anisoptera</taxon>
        <taxon>Libelluloidea</taxon>
        <taxon>Libellulidae</taxon>
        <taxon>Ladona</taxon>
    </lineage>
</organism>
<dbReference type="OrthoDB" id="10068277at2759"/>
<evidence type="ECO:0000313" key="2">
    <source>
        <dbReference type="Proteomes" id="UP000792457"/>
    </source>
</evidence>
<dbReference type="AlphaFoldDB" id="A0A8K0KTR5"/>